<accession>A0A1G9DXY1</accession>
<feature type="compositionally biased region" description="Low complexity" evidence="1">
    <location>
        <begin position="309"/>
        <end position="334"/>
    </location>
</feature>
<dbReference type="EMBL" id="FNGF01000001">
    <property type="protein sequence ID" value="SDK68727.1"/>
    <property type="molecule type" value="Genomic_DNA"/>
</dbReference>
<dbReference type="OrthoDB" id="5185521at2"/>
<feature type="compositionally biased region" description="Polar residues" evidence="1">
    <location>
        <begin position="335"/>
        <end position="345"/>
    </location>
</feature>
<feature type="transmembrane region" description="Helical" evidence="2">
    <location>
        <begin position="125"/>
        <end position="147"/>
    </location>
</feature>
<organism evidence="3 4">
    <name type="scientific">Glycomyces sambucus</name>
    <dbReference type="NCBI Taxonomy" id="380244"/>
    <lineage>
        <taxon>Bacteria</taxon>
        <taxon>Bacillati</taxon>
        <taxon>Actinomycetota</taxon>
        <taxon>Actinomycetes</taxon>
        <taxon>Glycomycetales</taxon>
        <taxon>Glycomycetaceae</taxon>
        <taxon>Glycomyces</taxon>
    </lineage>
</organism>
<evidence type="ECO:0000313" key="3">
    <source>
        <dbReference type="EMBL" id="SDK68727.1"/>
    </source>
</evidence>
<protein>
    <submittedName>
        <fullName evidence="3">Uncharacterized protein</fullName>
    </submittedName>
</protein>
<keyword evidence="2" id="KW-0812">Transmembrane</keyword>
<proteinExistence type="predicted"/>
<evidence type="ECO:0000256" key="1">
    <source>
        <dbReference type="SAM" id="MobiDB-lite"/>
    </source>
</evidence>
<dbReference type="AlphaFoldDB" id="A0A1G9DXY1"/>
<feature type="region of interest" description="Disordered" evidence="1">
    <location>
        <begin position="291"/>
        <end position="345"/>
    </location>
</feature>
<evidence type="ECO:0000313" key="4">
    <source>
        <dbReference type="Proteomes" id="UP000198662"/>
    </source>
</evidence>
<keyword evidence="2" id="KW-0472">Membrane</keyword>
<evidence type="ECO:0000256" key="2">
    <source>
        <dbReference type="SAM" id="Phobius"/>
    </source>
</evidence>
<gene>
    <name evidence="3" type="ORF">SAMN05216298_1174</name>
</gene>
<keyword evidence="2" id="KW-1133">Transmembrane helix</keyword>
<feature type="transmembrane region" description="Helical" evidence="2">
    <location>
        <begin position="190"/>
        <end position="210"/>
    </location>
</feature>
<sequence length="345" mass="37452">MTESPRRTEIAAYLVAVERHLSDLPEPVREDLLSDLDSHLAEVVADLAPGTTLVDLLGSPESYARELRETAETEREEAGARMRRRFRETVEPLVSRTRAAADRYAASTGHTDAADLAARLRPGWWVARGVLVAALFVYWLSAAQYGVTGFRVLGSLPGLILLTAAVLFGAWASLRIGAKSLEWGRDRRRWTAAAGLAILAISAYQFAWFLGVPQVEYVETDYSGGATDVGDVYVYDADGQLLSDVYLLDEYGNPIELGDPWTCTDEYGQPMATYDVDYGYQYPLCSVGGRLPLEDPSTAEPTASETPMESEPATTPEPDPTASAEPTADTSASEVPTTPEESATS</sequence>
<dbReference type="RefSeq" id="WP_091044218.1">
    <property type="nucleotide sequence ID" value="NZ_FNGF01000001.1"/>
</dbReference>
<reference evidence="4" key="1">
    <citation type="submission" date="2016-10" db="EMBL/GenBank/DDBJ databases">
        <authorList>
            <person name="Varghese N."/>
            <person name="Submissions S."/>
        </authorList>
    </citation>
    <scope>NUCLEOTIDE SEQUENCE [LARGE SCALE GENOMIC DNA]</scope>
    <source>
        <strain evidence="4">CGMCC 4.3147</strain>
    </source>
</reference>
<dbReference type="Proteomes" id="UP000198662">
    <property type="component" value="Unassembled WGS sequence"/>
</dbReference>
<feature type="transmembrane region" description="Helical" evidence="2">
    <location>
        <begin position="159"/>
        <end position="178"/>
    </location>
</feature>
<dbReference type="Pfam" id="PF22564">
    <property type="entry name" value="HAAS"/>
    <property type="match status" value="1"/>
</dbReference>
<dbReference type="STRING" id="380244.SAMN05216298_1174"/>
<keyword evidence="4" id="KW-1185">Reference proteome</keyword>
<name>A0A1G9DXY1_9ACTN</name>